<evidence type="ECO:0000256" key="2">
    <source>
        <dbReference type="ARBA" id="ARBA00006939"/>
    </source>
</evidence>
<gene>
    <name evidence="9" type="ORF">OV287_12640</name>
</gene>
<evidence type="ECO:0000256" key="7">
    <source>
        <dbReference type="ARBA" id="ARBA00023136"/>
    </source>
</evidence>
<feature type="transmembrane region" description="Helical" evidence="8">
    <location>
        <begin position="211"/>
        <end position="232"/>
    </location>
</feature>
<comment type="caution">
    <text evidence="9">The sequence shown here is derived from an EMBL/GenBank/DDBJ whole genome shotgun (WGS) entry which is preliminary data.</text>
</comment>
<evidence type="ECO:0000313" key="9">
    <source>
        <dbReference type="EMBL" id="MCY1075344.1"/>
    </source>
</evidence>
<keyword evidence="5" id="KW-0862">Zinc</keyword>
<evidence type="ECO:0000256" key="4">
    <source>
        <dbReference type="ARBA" id="ARBA00022692"/>
    </source>
</evidence>
<dbReference type="InterPro" id="IPR003689">
    <property type="entry name" value="ZIP"/>
</dbReference>
<comment type="subcellular location">
    <subcellularLocation>
        <location evidence="1">Cell membrane</location>
        <topology evidence="1">Multi-pass membrane protein</topology>
    </subcellularLocation>
</comment>
<organism evidence="9 10">
    <name type="scientific">Archangium lansingense</name>
    <dbReference type="NCBI Taxonomy" id="2995310"/>
    <lineage>
        <taxon>Bacteria</taxon>
        <taxon>Pseudomonadati</taxon>
        <taxon>Myxococcota</taxon>
        <taxon>Myxococcia</taxon>
        <taxon>Myxococcales</taxon>
        <taxon>Cystobacterineae</taxon>
        <taxon>Archangiaceae</taxon>
        <taxon>Archangium</taxon>
    </lineage>
</organism>
<dbReference type="PANTHER" id="PTHR11040:SF211">
    <property type="entry name" value="ZINC TRANSPORTER ZIP11"/>
    <property type="match status" value="1"/>
</dbReference>
<sequence>MVDAIGTGLLGTGLLASLGAGAATGLGALPVLVSPDFGRKALDRMLGFSAGVMLAATAFSLVIPALGLLLQGGNAPGGAVLKVGLGMLLGALFVRSWHALMPHSHVPEDLPAHGGLSRSRVMLFVLAITLHNFPEGLAVGVSFAGPESRLGLAVALGIAVHNLIEGLVVAVALRGSGMSASRSAFLALLTGLVEPLGGLLGVGALSLSTRLLPWGLTFAGGAMLYVVTRDVIPESRRSGFQREATSSLMWGFALALALDLSLA</sequence>
<keyword evidence="4 8" id="KW-0812">Transmembrane</keyword>
<feature type="transmembrane region" description="Helical" evidence="8">
    <location>
        <begin position="12"/>
        <end position="33"/>
    </location>
</feature>
<keyword evidence="3" id="KW-1003">Cell membrane</keyword>
<protein>
    <submittedName>
        <fullName evidence="9">ZIP family metal transporter</fullName>
    </submittedName>
</protein>
<dbReference type="Pfam" id="PF02535">
    <property type="entry name" value="Zip"/>
    <property type="match status" value="1"/>
</dbReference>
<feature type="transmembrane region" description="Helical" evidence="8">
    <location>
        <begin position="121"/>
        <end position="144"/>
    </location>
</feature>
<evidence type="ECO:0000256" key="5">
    <source>
        <dbReference type="ARBA" id="ARBA00022833"/>
    </source>
</evidence>
<feature type="transmembrane region" description="Helical" evidence="8">
    <location>
        <begin position="79"/>
        <end position="100"/>
    </location>
</feature>
<name>A0ABT4A129_9BACT</name>
<comment type="similarity">
    <text evidence="2">Belongs to the ZIP transporter (TC 2.A.5) family.</text>
</comment>
<keyword evidence="10" id="KW-1185">Reference proteome</keyword>
<dbReference type="EMBL" id="JAPNKA010000001">
    <property type="protein sequence ID" value="MCY1075344.1"/>
    <property type="molecule type" value="Genomic_DNA"/>
</dbReference>
<feature type="transmembrane region" description="Helical" evidence="8">
    <location>
        <begin position="150"/>
        <end position="173"/>
    </location>
</feature>
<evidence type="ECO:0000256" key="1">
    <source>
        <dbReference type="ARBA" id="ARBA00004651"/>
    </source>
</evidence>
<evidence type="ECO:0000313" key="10">
    <source>
        <dbReference type="Proteomes" id="UP001207654"/>
    </source>
</evidence>
<reference evidence="9 10" key="1">
    <citation type="submission" date="2022-11" db="EMBL/GenBank/DDBJ databases">
        <title>Minimal conservation of predation-associated metabolite biosynthetic gene clusters underscores biosynthetic potential of Myxococcota including descriptions for ten novel species: Archangium lansinium sp. nov., Myxococcus landrumus sp. nov., Nannocystis bai.</title>
        <authorList>
            <person name="Ahearne A."/>
            <person name="Stevens C."/>
            <person name="Phillips K."/>
        </authorList>
    </citation>
    <scope>NUCLEOTIDE SEQUENCE [LARGE SCALE GENOMIC DNA]</scope>
    <source>
        <strain evidence="9 10">MIWBW</strain>
    </source>
</reference>
<feature type="transmembrane region" description="Helical" evidence="8">
    <location>
        <begin position="45"/>
        <end position="67"/>
    </location>
</feature>
<dbReference type="Proteomes" id="UP001207654">
    <property type="component" value="Unassembled WGS sequence"/>
</dbReference>
<dbReference type="PANTHER" id="PTHR11040">
    <property type="entry name" value="ZINC/IRON TRANSPORTER"/>
    <property type="match status" value="1"/>
</dbReference>
<evidence type="ECO:0000256" key="3">
    <source>
        <dbReference type="ARBA" id="ARBA00022475"/>
    </source>
</evidence>
<evidence type="ECO:0000256" key="8">
    <source>
        <dbReference type="SAM" id="Phobius"/>
    </source>
</evidence>
<accession>A0ABT4A129</accession>
<keyword evidence="6 8" id="KW-1133">Transmembrane helix</keyword>
<keyword evidence="7 8" id="KW-0472">Membrane</keyword>
<feature type="transmembrane region" description="Helical" evidence="8">
    <location>
        <begin position="185"/>
        <end position="205"/>
    </location>
</feature>
<proteinExistence type="inferred from homology"/>
<evidence type="ECO:0000256" key="6">
    <source>
        <dbReference type="ARBA" id="ARBA00022989"/>
    </source>
</evidence>
<dbReference type="RefSeq" id="WP_267534282.1">
    <property type="nucleotide sequence ID" value="NZ_JAPNKA010000001.1"/>
</dbReference>